<keyword evidence="2" id="KW-0732">Signal</keyword>
<reference evidence="3" key="2">
    <citation type="submission" date="2021-04" db="EMBL/GenBank/DDBJ databases">
        <authorList>
            <person name="Podell S."/>
        </authorList>
    </citation>
    <scope>NUCLEOTIDE SEQUENCE</scope>
    <source>
        <strain evidence="3">Hildebrandi</strain>
    </source>
</reference>
<organism evidence="3 4">
    <name type="scientific">Nitzschia inconspicua</name>
    <dbReference type="NCBI Taxonomy" id="303405"/>
    <lineage>
        <taxon>Eukaryota</taxon>
        <taxon>Sar</taxon>
        <taxon>Stramenopiles</taxon>
        <taxon>Ochrophyta</taxon>
        <taxon>Bacillariophyta</taxon>
        <taxon>Bacillariophyceae</taxon>
        <taxon>Bacillariophycidae</taxon>
        <taxon>Bacillariales</taxon>
        <taxon>Bacillariaceae</taxon>
        <taxon>Nitzschia</taxon>
    </lineage>
</organism>
<sequence length="107" mass="11393">MKLNVFTVLMLSMYTTSVAGFAAPKKIKFTPYGEDHQANGNGGKGPLGKQWTSKCDTLAQEGVGPMGAQLAKPSEGSSGSKIKRSVDIMPDNTKKVSVLNDLLGYKK</sequence>
<gene>
    <name evidence="3" type="ORF">IV203_004317</name>
</gene>
<protein>
    <submittedName>
        <fullName evidence="3">Uncharacterized protein</fullName>
    </submittedName>
</protein>
<evidence type="ECO:0000256" key="2">
    <source>
        <dbReference type="SAM" id="SignalP"/>
    </source>
</evidence>
<evidence type="ECO:0000313" key="3">
    <source>
        <dbReference type="EMBL" id="KAG7354961.1"/>
    </source>
</evidence>
<evidence type="ECO:0000313" key="4">
    <source>
        <dbReference type="Proteomes" id="UP000693970"/>
    </source>
</evidence>
<dbReference type="Proteomes" id="UP000693970">
    <property type="component" value="Unassembled WGS sequence"/>
</dbReference>
<reference evidence="3" key="1">
    <citation type="journal article" date="2021" name="Sci. Rep.">
        <title>Diploid genomic architecture of Nitzschia inconspicua, an elite biomass production diatom.</title>
        <authorList>
            <person name="Oliver A."/>
            <person name="Podell S."/>
            <person name="Pinowska A."/>
            <person name="Traller J.C."/>
            <person name="Smith S.R."/>
            <person name="McClure R."/>
            <person name="Beliaev A."/>
            <person name="Bohutskyi P."/>
            <person name="Hill E.A."/>
            <person name="Rabines A."/>
            <person name="Zheng H."/>
            <person name="Allen L.Z."/>
            <person name="Kuo A."/>
            <person name="Grigoriev I.V."/>
            <person name="Allen A.E."/>
            <person name="Hazlebeck D."/>
            <person name="Allen E.E."/>
        </authorList>
    </citation>
    <scope>NUCLEOTIDE SEQUENCE</scope>
    <source>
        <strain evidence="3">Hildebrandi</strain>
    </source>
</reference>
<accession>A0A9K3L552</accession>
<name>A0A9K3L552_9STRA</name>
<feature type="chain" id="PRO_5039895137" evidence="2">
    <location>
        <begin position="21"/>
        <end position="107"/>
    </location>
</feature>
<comment type="caution">
    <text evidence="3">The sequence shown here is derived from an EMBL/GenBank/DDBJ whole genome shotgun (WGS) entry which is preliminary data.</text>
</comment>
<evidence type="ECO:0000256" key="1">
    <source>
        <dbReference type="SAM" id="MobiDB-lite"/>
    </source>
</evidence>
<feature type="region of interest" description="Disordered" evidence="1">
    <location>
        <begin position="65"/>
        <end position="86"/>
    </location>
</feature>
<dbReference type="AlphaFoldDB" id="A0A9K3L552"/>
<proteinExistence type="predicted"/>
<feature type="signal peptide" evidence="2">
    <location>
        <begin position="1"/>
        <end position="20"/>
    </location>
</feature>
<dbReference type="EMBL" id="JAGRRH010000016">
    <property type="protein sequence ID" value="KAG7354961.1"/>
    <property type="molecule type" value="Genomic_DNA"/>
</dbReference>
<keyword evidence="4" id="KW-1185">Reference proteome</keyword>